<feature type="binding site" evidence="11">
    <location>
        <begin position="409"/>
        <end position="412"/>
    </location>
    <ligand>
        <name>ATP</name>
        <dbReference type="ChEBI" id="CHEBI:30616"/>
    </ligand>
</feature>
<keyword evidence="4 10" id="KW-0436">Ligase</keyword>
<sequence length="496" mass="54367">MSPSSFDFASWPPALTPEQQAILVQKATTRALATGLLYLPPGYPPDSPPPQAAIHAPLSLFPAPFPRESFEQAQDEIMGAEKGVGRVDDFIGQLWRGWKAMRDSGKISQHLHLGLFRSDYLYHIPETGDTSLKQVEFNTISVSFGCLSQRIAELHRHLLLATSYFELSPYLKPDNLPKNDTIAGLAKGLAAGHVAYVSSGGSPSSMILFVVQPGERNVFDQRWLEYELLETHGIHSIRQTFEDLLTSSSVDASSSILLISPSGVEISVVYYRSGYMPNEYPSQEYYDTRFRLEESRAIKCPTIALQLAGGKKVQEVLGKPGVVERFLPGVPQARVNDLRNMFMDMWGLDEGGVSSTGDEPAGTRKAREEHPTLVLKPQREGGGNNVYKDDIPAFLGSLPAHEREAWIAMRLIEVPKKVGGWLVRAGNLDYASAGGEERAVQAEVVSELGIFGWSLFGGGEVEKEDEVGWLVRTKGKDSNEGGVATGFSVLDSVLMV</sequence>
<keyword evidence="5 10" id="KW-0317">Glutathione biosynthesis</keyword>
<reference evidence="15 16" key="1">
    <citation type="journal article" date="2019" name="Nat. Ecol. Evol.">
        <title>Megaphylogeny resolves global patterns of mushroom evolution.</title>
        <authorList>
            <person name="Varga T."/>
            <person name="Krizsan K."/>
            <person name="Foldi C."/>
            <person name="Dima B."/>
            <person name="Sanchez-Garcia M."/>
            <person name="Sanchez-Ramirez S."/>
            <person name="Szollosi G.J."/>
            <person name="Szarkandi J.G."/>
            <person name="Papp V."/>
            <person name="Albert L."/>
            <person name="Andreopoulos W."/>
            <person name="Angelini C."/>
            <person name="Antonin V."/>
            <person name="Barry K.W."/>
            <person name="Bougher N.L."/>
            <person name="Buchanan P."/>
            <person name="Buyck B."/>
            <person name="Bense V."/>
            <person name="Catcheside P."/>
            <person name="Chovatia M."/>
            <person name="Cooper J."/>
            <person name="Damon W."/>
            <person name="Desjardin D."/>
            <person name="Finy P."/>
            <person name="Geml J."/>
            <person name="Haridas S."/>
            <person name="Hughes K."/>
            <person name="Justo A."/>
            <person name="Karasinski D."/>
            <person name="Kautmanova I."/>
            <person name="Kiss B."/>
            <person name="Kocsube S."/>
            <person name="Kotiranta H."/>
            <person name="LaButti K.M."/>
            <person name="Lechner B.E."/>
            <person name="Liimatainen K."/>
            <person name="Lipzen A."/>
            <person name="Lukacs Z."/>
            <person name="Mihaltcheva S."/>
            <person name="Morgado L.N."/>
            <person name="Niskanen T."/>
            <person name="Noordeloos M.E."/>
            <person name="Ohm R.A."/>
            <person name="Ortiz-Santana B."/>
            <person name="Ovrebo C."/>
            <person name="Racz N."/>
            <person name="Riley R."/>
            <person name="Savchenko A."/>
            <person name="Shiryaev A."/>
            <person name="Soop K."/>
            <person name="Spirin V."/>
            <person name="Szebenyi C."/>
            <person name="Tomsovsky M."/>
            <person name="Tulloss R.E."/>
            <person name="Uehling J."/>
            <person name="Grigoriev I.V."/>
            <person name="Vagvolgyi C."/>
            <person name="Papp T."/>
            <person name="Martin F.M."/>
            <person name="Miettinen O."/>
            <person name="Hibbett D.S."/>
            <person name="Nagy L.G."/>
        </authorList>
    </citation>
    <scope>NUCLEOTIDE SEQUENCE [LARGE SCALE GENOMIC DNA]</scope>
    <source>
        <strain evidence="15 16">FP101781</strain>
    </source>
</reference>
<evidence type="ECO:0000259" key="14">
    <source>
        <dbReference type="Pfam" id="PF03199"/>
    </source>
</evidence>
<evidence type="ECO:0000256" key="1">
    <source>
        <dbReference type="ARBA" id="ARBA00004965"/>
    </source>
</evidence>
<feature type="binding site" evidence="12">
    <location>
        <position position="136"/>
    </location>
    <ligand>
        <name>Mg(2+)</name>
        <dbReference type="ChEBI" id="CHEBI:18420"/>
    </ligand>
</feature>
<evidence type="ECO:0000313" key="16">
    <source>
        <dbReference type="Proteomes" id="UP000298030"/>
    </source>
</evidence>
<feature type="binding site" evidence="11">
    <location>
        <position position="221"/>
    </location>
    <ligand>
        <name>substrate</name>
    </ligand>
</feature>
<dbReference type="InterPro" id="IPR014049">
    <property type="entry name" value="Glutathione_synthase_N_euk"/>
</dbReference>
<dbReference type="GO" id="GO:0005524">
    <property type="term" value="F:ATP binding"/>
    <property type="evidence" value="ECO:0007669"/>
    <property type="project" value="UniProtKB-UniRule"/>
</dbReference>
<protein>
    <recommendedName>
        <fullName evidence="10">Glutathione synthetase</fullName>
        <shortName evidence="10">GSH-S</shortName>
        <ecNumber evidence="10">6.3.2.3</ecNumber>
    </recommendedName>
</protein>
<organism evidence="15 16">
    <name type="scientific">Coprinellus micaceus</name>
    <name type="common">Glistening ink-cap mushroom</name>
    <name type="synonym">Coprinus micaceus</name>
    <dbReference type="NCBI Taxonomy" id="71717"/>
    <lineage>
        <taxon>Eukaryota</taxon>
        <taxon>Fungi</taxon>
        <taxon>Dikarya</taxon>
        <taxon>Basidiomycota</taxon>
        <taxon>Agaricomycotina</taxon>
        <taxon>Agaricomycetes</taxon>
        <taxon>Agaricomycetidae</taxon>
        <taxon>Agaricales</taxon>
        <taxon>Agaricineae</taxon>
        <taxon>Psathyrellaceae</taxon>
        <taxon>Coprinellus</taxon>
    </lineage>
</organism>
<comment type="similarity">
    <text evidence="2 10">Belongs to the eukaryotic GSH synthase family.</text>
</comment>
<evidence type="ECO:0000256" key="9">
    <source>
        <dbReference type="ARBA" id="ARBA00022842"/>
    </source>
</evidence>
<comment type="subunit">
    <text evidence="3">Homodimer.</text>
</comment>
<dbReference type="PANTHER" id="PTHR11130:SF0">
    <property type="entry name" value="GLUTATHIONE SYNTHETASE"/>
    <property type="match status" value="1"/>
</dbReference>
<dbReference type="InterPro" id="IPR014042">
    <property type="entry name" value="Glutathione_synthase_a-hlx"/>
</dbReference>
<dbReference type="InterPro" id="IPR014709">
    <property type="entry name" value="Glutathione_synthase_C_euk"/>
</dbReference>
<feature type="binding site" evidence="11">
    <location>
        <position position="472"/>
    </location>
    <ligand>
        <name>substrate</name>
    </ligand>
</feature>
<evidence type="ECO:0000256" key="12">
    <source>
        <dbReference type="PIRSR" id="PIRSR001558-2"/>
    </source>
</evidence>
<dbReference type="GO" id="GO:0000287">
    <property type="term" value="F:magnesium ion binding"/>
    <property type="evidence" value="ECO:0007669"/>
    <property type="project" value="UniProtKB-UniRule"/>
</dbReference>
<dbReference type="STRING" id="71717.A0A4Y7U0J1"/>
<feature type="binding site" evidence="13">
    <location>
        <begin position="215"/>
        <end position="217"/>
    </location>
    <ligand>
        <name>substrate</name>
    </ligand>
</feature>
<dbReference type="Pfam" id="PF03917">
    <property type="entry name" value="GSH_synth_ATP"/>
    <property type="match status" value="1"/>
</dbReference>
<evidence type="ECO:0000313" key="15">
    <source>
        <dbReference type="EMBL" id="TEB39940.1"/>
    </source>
</evidence>
<gene>
    <name evidence="15" type="ORF">FA13DRAFT_1704082</name>
</gene>
<feature type="binding site" evidence="11">
    <location>
        <position position="387"/>
    </location>
    <ligand>
        <name>ATP</name>
        <dbReference type="ChEBI" id="CHEBI:30616"/>
    </ligand>
</feature>
<feature type="binding site" evidence="12">
    <location>
        <position position="138"/>
    </location>
    <ligand>
        <name>Mg(2+)</name>
        <dbReference type="ChEBI" id="CHEBI:18420"/>
    </ligand>
</feature>
<dbReference type="OrthoDB" id="2020073at2759"/>
<dbReference type="Gene3D" id="3.40.50.1760">
    <property type="entry name" value="Glutathione synthase, substrate-binding domain superfamily, eukaryotic"/>
    <property type="match status" value="1"/>
</dbReference>
<evidence type="ECO:0000256" key="7">
    <source>
        <dbReference type="ARBA" id="ARBA00022741"/>
    </source>
</evidence>
<dbReference type="EC" id="6.3.2.3" evidence="10"/>
<dbReference type="Gene3D" id="3.30.470.20">
    <property type="entry name" value="ATP-grasp fold, B domain"/>
    <property type="match status" value="1"/>
</dbReference>
<feature type="binding site" evidence="11">
    <location>
        <position position="447"/>
    </location>
    <ligand>
        <name>ATP</name>
        <dbReference type="ChEBI" id="CHEBI:30616"/>
    </ligand>
</feature>
<evidence type="ECO:0000256" key="3">
    <source>
        <dbReference type="ARBA" id="ARBA00011738"/>
    </source>
</evidence>
<dbReference type="UniPathway" id="UPA00142">
    <property type="reaction ID" value="UER00210"/>
</dbReference>
<feature type="binding site" evidence="11">
    <location>
        <position position="474"/>
    </location>
    <ligand>
        <name>ATP</name>
        <dbReference type="ChEBI" id="CHEBI:30616"/>
    </ligand>
</feature>
<dbReference type="FunFam" id="3.40.50.1760:FF:000001">
    <property type="entry name" value="Glutathione synthetase"/>
    <property type="match status" value="1"/>
</dbReference>
<evidence type="ECO:0000256" key="4">
    <source>
        <dbReference type="ARBA" id="ARBA00022598"/>
    </source>
</evidence>
<dbReference type="Proteomes" id="UP000298030">
    <property type="component" value="Unassembled WGS sequence"/>
</dbReference>
<dbReference type="SUPFAM" id="SSF56059">
    <property type="entry name" value="Glutathione synthetase ATP-binding domain-like"/>
    <property type="match status" value="1"/>
</dbReference>
<feature type="binding site" evidence="11">
    <location>
        <position position="480"/>
    </location>
    <ligand>
        <name>ATP</name>
        <dbReference type="ChEBI" id="CHEBI:30616"/>
    </ligand>
</feature>
<comment type="catalytic activity">
    <reaction evidence="10">
        <text>gamma-L-glutamyl-L-cysteine + glycine + ATP = glutathione + ADP + phosphate + H(+)</text>
        <dbReference type="Rhea" id="RHEA:13557"/>
        <dbReference type="ChEBI" id="CHEBI:15378"/>
        <dbReference type="ChEBI" id="CHEBI:30616"/>
        <dbReference type="ChEBI" id="CHEBI:43474"/>
        <dbReference type="ChEBI" id="CHEBI:57305"/>
        <dbReference type="ChEBI" id="CHEBI:57925"/>
        <dbReference type="ChEBI" id="CHEBI:58173"/>
        <dbReference type="ChEBI" id="CHEBI:456216"/>
        <dbReference type="EC" id="6.3.2.3"/>
    </reaction>
</comment>
<evidence type="ECO:0000256" key="5">
    <source>
        <dbReference type="ARBA" id="ARBA00022684"/>
    </source>
</evidence>
<dbReference type="EMBL" id="QPFP01000001">
    <property type="protein sequence ID" value="TEB39940.1"/>
    <property type="molecule type" value="Genomic_DNA"/>
</dbReference>
<feature type="binding site" evidence="11">
    <location>
        <position position="117"/>
    </location>
    <ligand>
        <name>substrate</name>
    </ligand>
</feature>
<dbReference type="InterPro" id="IPR016185">
    <property type="entry name" value="PreATP-grasp_dom_sf"/>
</dbReference>
<evidence type="ECO:0000256" key="11">
    <source>
        <dbReference type="PIRSR" id="PIRSR001558-1"/>
    </source>
</evidence>
<dbReference type="PIRSF" id="PIRSF001558">
    <property type="entry name" value="GSHase"/>
    <property type="match status" value="1"/>
</dbReference>
<dbReference type="InterPro" id="IPR005615">
    <property type="entry name" value="Glutathione_synthase"/>
</dbReference>
<dbReference type="PANTHER" id="PTHR11130">
    <property type="entry name" value="GLUTATHIONE SYNTHETASE"/>
    <property type="match status" value="1"/>
</dbReference>
<proteinExistence type="inferred from homology"/>
<feature type="binding site" evidence="13">
    <location>
        <begin position="140"/>
        <end position="143"/>
    </location>
    <ligand>
        <name>substrate</name>
    </ligand>
</feature>
<evidence type="ECO:0000256" key="6">
    <source>
        <dbReference type="ARBA" id="ARBA00022723"/>
    </source>
</evidence>
<dbReference type="AlphaFoldDB" id="A0A4Y7U0J1"/>
<dbReference type="InterPro" id="IPR037013">
    <property type="entry name" value="GSH-S_sub-bd_sf"/>
</dbReference>
<evidence type="ECO:0000256" key="2">
    <source>
        <dbReference type="ARBA" id="ARBA00010385"/>
    </source>
</evidence>
<dbReference type="Pfam" id="PF03199">
    <property type="entry name" value="GSH_synthase"/>
    <property type="match status" value="1"/>
</dbReference>
<dbReference type="GO" id="GO:0004363">
    <property type="term" value="F:glutathione synthase activity"/>
    <property type="evidence" value="ECO:0007669"/>
    <property type="project" value="UniProtKB-UniRule"/>
</dbReference>
<comment type="pathway">
    <text evidence="1 10">Sulfur metabolism; glutathione biosynthesis; glutathione from L-cysteine and L-glutamate: step 2/2.</text>
</comment>
<feature type="binding site" evidence="13">
    <location>
        <begin position="272"/>
        <end position="275"/>
    </location>
    <ligand>
        <name>substrate</name>
    </ligand>
</feature>
<dbReference type="SUPFAM" id="SSF52440">
    <property type="entry name" value="PreATP-grasp domain"/>
    <property type="match status" value="1"/>
</dbReference>
<evidence type="ECO:0000256" key="8">
    <source>
        <dbReference type="ARBA" id="ARBA00022840"/>
    </source>
</evidence>
<dbReference type="Gene3D" id="1.10.1080.10">
    <property type="entry name" value="Glutathione Synthetase, Chain A, domain 3"/>
    <property type="match status" value="1"/>
</dbReference>
<feature type="binding site" evidence="11">
    <location>
        <begin position="376"/>
        <end position="385"/>
    </location>
    <ligand>
        <name>ATP</name>
        <dbReference type="ChEBI" id="CHEBI:30616"/>
    </ligand>
</feature>
<feature type="binding site" evidence="12">
    <location>
        <position position="380"/>
    </location>
    <ligand>
        <name>Mg(2+)</name>
        <dbReference type="ChEBI" id="CHEBI:18420"/>
    </ligand>
</feature>
<accession>A0A4Y7U0J1</accession>
<feature type="binding site" evidence="11">
    <location>
        <position position="136"/>
    </location>
    <ligand>
        <name>ATP</name>
        <dbReference type="ChEBI" id="CHEBI:30616"/>
    </ligand>
</feature>
<keyword evidence="9 10" id="KW-0460">Magnesium</keyword>
<dbReference type="Gene3D" id="3.30.1490.80">
    <property type="match status" value="2"/>
</dbReference>
<comment type="cofactor">
    <cofactor evidence="10 12">
        <name>Mg(2+)</name>
        <dbReference type="ChEBI" id="CHEBI:18420"/>
    </cofactor>
    <text evidence="10 12">Binds 1 Mg(2+) ion per subunit.</text>
</comment>
<keyword evidence="6 10" id="KW-0479">Metal-binding</keyword>
<feature type="domain" description="Glutathione synthase substrate-binding" evidence="14">
    <location>
        <begin position="206"/>
        <end position="308"/>
    </location>
</feature>
<evidence type="ECO:0000256" key="13">
    <source>
        <dbReference type="PIRSR" id="PIRSR001558-3"/>
    </source>
</evidence>
<comment type="caution">
    <text evidence="15">The sequence shown here is derived from an EMBL/GenBank/DDBJ whole genome shotgun (WGS) entry which is preliminary data.</text>
</comment>
<dbReference type="GO" id="GO:0043295">
    <property type="term" value="F:glutathione binding"/>
    <property type="evidence" value="ECO:0007669"/>
    <property type="project" value="UniProtKB-UniRule"/>
</dbReference>
<dbReference type="GO" id="GO:0005829">
    <property type="term" value="C:cytosol"/>
    <property type="evidence" value="ECO:0007669"/>
    <property type="project" value="TreeGrafter"/>
</dbReference>
<keyword evidence="8 10" id="KW-0067">ATP-binding</keyword>
<keyword evidence="16" id="KW-1185">Reference proteome</keyword>
<feature type="binding site" evidence="13">
    <location>
        <begin position="483"/>
        <end position="484"/>
    </location>
    <ligand>
        <name>substrate</name>
    </ligand>
</feature>
<dbReference type="NCBIfam" id="TIGR01986">
    <property type="entry name" value="glut_syn_euk"/>
    <property type="match status" value="1"/>
</dbReference>
<dbReference type="InterPro" id="IPR004887">
    <property type="entry name" value="GSH_synth_subst-bd"/>
</dbReference>
<feature type="binding site" evidence="11">
    <location>
        <position position="311"/>
    </location>
    <ligand>
        <name>ATP</name>
        <dbReference type="ChEBI" id="CHEBI:30616"/>
    </ligand>
</feature>
<dbReference type="Gene3D" id="3.30.1490.50">
    <property type="match status" value="1"/>
</dbReference>
<evidence type="ECO:0000256" key="10">
    <source>
        <dbReference type="PIRNR" id="PIRNR001558"/>
    </source>
</evidence>
<name>A0A4Y7U0J1_COPMI</name>
<keyword evidence="7 10" id="KW-0547">Nucleotide-binding</keyword>